<evidence type="ECO:0000313" key="1">
    <source>
        <dbReference type="EMBL" id="OIP69674.1"/>
    </source>
</evidence>
<dbReference type="EMBL" id="MNYY01000098">
    <property type="protein sequence ID" value="OIP69674.1"/>
    <property type="molecule type" value="Genomic_DNA"/>
</dbReference>
<organism evidence="1 5">
    <name type="scientific">Candidatus Infernicultor aquiphilus</name>
    <dbReference type="NCBI Taxonomy" id="1805029"/>
    <lineage>
        <taxon>Bacteria</taxon>
        <taxon>Pseudomonadati</taxon>
        <taxon>Atribacterota</taxon>
        <taxon>Candidatus Phoenicimicrobiia</taxon>
        <taxon>Candidatus Pheonicimicrobiales</taxon>
        <taxon>Candidatus Phoenicimicrobiaceae</taxon>
        <taxon>Candidatus Infernicultor</taxon>
    </lineage>
</organism>
<evidence type="ECO:0000313" key="4">
    <source>
        <dbReference type="EMBL" id="PJB57951.1"/>
    </source>
</evidence>
<evidence type="ECO:0000313" key="2">
    <source>
        <dbReference type="EMBL" id="PIX34488.1"/>
    </source>
</evidence>
<reference evidence="6 7" key="3">
    <citation type="submission" date="2017-09" db="EMBL/GenBank/DDBJ databases">
        <title>Depth-based differentiation of microbial function through sediment-hosted aquifers and enrichment of novel symbionts in the deep terrestrial subsurface.</title>
        <authorList>
            <person name="Probst A.J."/>
            <person name="Ladd B."/>
            <person name="Jarett J.K."/>
            <person name="Geller-Mcgrath D.E."/>
            <person name="Sieber C.M."/>
            <person name="Emerson J.B."/>
            <person name="Anantharaman K."/>
            <person name="Thomas B.C."/>
            <person name="Malmstrom R."/>
            <person name="Stieglmeier M."/>
            <person name="Klingl A."/>
            <person name="Woyke T."/>
            <person name="Ryan C.M."/>
            <person name="Banfield J.F."/>
        </authorList>
    </citation>
    <scope>NUCLEOTIDE SEQUENCE [LARGE SCALE GENOMIC DNA]</scope>
    <source>
        <strain evidence="3">CG_4_10_14_3_um_filter_34_13</strain>
        <strain evidence="4">CG_4_9_14_3_um_filter_33_16</strain>
    </source>
</reference>
<reference evidence="2" key="2">
    <citation type="submission" date="2017-09" db="EMBL/GenBank/DDBJ databases">
        <title>Depth-based differentiation of microbial function through sediment-hosted aquifers and enrichment of novel symbionts in the deep terrestrial subsurface.</title>
        <authorList>
            <person name="Probst A.J."/>
            <person name="Ladd B."/>
            <person name="Jarett J.K."/>
            <person name="Geller-Mcgrath D.E."/>
            <person name="Sieber C.M.K."/>
            <person name="Emerson J.B."/>
            <person name="Anantharaman K."/>
            <person name="Thomas B.C."/>
            <person name="Malmstrom R."/>
            <person name="Stieglmeier M."/>
            <person name="Klingl A."/>
            <person name="Woyke T."/>
            <person name="Ryan C.M."/>
            <person name="Banfield J.F."/>
        </authorList>
    </citation>
    <scope>NUCLEOTIDE SEQUENCE</scope>
    <source>
        <strain evidence="2">CG_4_8_14_3_um_filter_34_18</strain>
    </source>
</reference>
<comment type="caution">
    <text evidence="1">The sequence shown here is derived from an EMBL/GenBank/DDBJ whole genome shotgun (WGS) entry which is preliminary data.</text>
</comment>
<dbReference type="Gene3D" id="1.10.1220.10">
    <property type="entry name" value="Met repressor-like"/>
    <property type="match status" value="1"/>
</dbReference>
<protein>
    <recommendedName>
        <fullName evidence="8">CopG family transcriptional regulator</fullName>
    </recommendedName>
</protein>
<evidence type="ECO:0000313" key="5">
    <source>
        <dbReference type="Proteomes" id="UP000182763"/>
    </source>
</evidence>
<accession>A0A2M8CFW8</accession>
<dbReference type="Proteomes" id="UP000231493">
    <property type="component" value="Unassembled WGS sequence"/>
</dbReference>
<dbReference type="GO" id="GO:0006355">
    <property type="term" value="P:regulation of DNA-templated transcription"/>
    <property type="evidence" value="ECO:0007669"/>
    <property type="project" value="InterPro"/>
</dbReference>
<evidence type="ECO:0000313" key="3">
    <source>
        <dbReference type="EMBL" id="PIY31128.1"/>
    </source>
</evidence>
<dbReference type="EMBL" id="PFKO01000380">
    <property type="protein sequence ID" value="PIY31128.1"/>
    <property type="molecule type" value="Genomic_DNA"/>
</dbReference>
<evidence type="ECO:0000313" key="7">
    <source>
        <dbReference type="Proteomes" id="UP000230646"/>
    </source>
</evidence>
<dbReference type="InterPro" id="IPR013321">
    <property type="entry name" value="Arc_rbn_hlx_hlx"/>
</dbReference>
<accession>A0A1J5GJA8</accession>
<proteinExistence type="predicted"/>
<dbReference type="Proteomes" id="UP000230646">
    <property type="component" value="Unassembled WGS sequence"/>
</dbReference>
<accession>A0A2M7K8M5</accession>
<dbReference type="RefSeq" id="WP_406608534.1">
    <property type="nucleotide sequence ID" value="NZ_PFKO01000380.1"/>
</dbReference>
<evidence type="ECO:0000313" key="6">
    <source>
        <dbReference type="Proteomes" id="UP000228560"/>
    </source>
</evidence>
<dbReference type="Proteomes" id="UP000228560">
    <property type="component" value="Unassembled WGS sequence"/>
</dbReference>
<dbReference type="EMBL" id="PFTV01000020">
    <property type="protein sequence ID" value="PJB57951.1"/>
    <property type="molecule type" value="Genomic_DNA"/>
</dbReference>
<name>A0A1J5GJA8_9BACT</name>
<reference evidence="1 5" key="1">
    <citation type="journal article" date="2016" name="Environ. Microbiol.">
        <title>Genomic resolution of a cold subsurface aquifer community provides metabolic insights for novel microbes adapted to high CO concentrations.</title>
        <authorList>
            <person name="Probst A.J."/>
            <person name="Castelle C.J."/>
            <person name="Singh A."/>
            <person name="Brown C.T."/>
            <person name="Anantharaman K."/>
            <person name="Sharon I."/>
            <person name="Hug L.A."/>
            <person name="Burstein D."/>
            <person name="Emerson J.B."/>
            <person name="Thomas B.C."/>
            <person name="Banfield J.F."/>
        </authorList>
    </citation>
    <scope>NUCLEOTIDE SEQUENCE [LARGE SCALE GENOMIC DNA]</scope>
    <source>
        <strain evidence="1">CG2_30_33_13</strain>
    </source>
</reference>
<accession>A0A2M7PKL1</accession>
<dbReference type="AlphaFoldDB" id="A0A1J5GJA8"/>
<dbReference type="EMBL" id="PFIP01000069">
    <property type="protein sequence ID" value="PIX34488.1"/>
    <property type="molecule type" value="Genomic_DNA"/>
</dbReference>
<evidence type="ECO:0008006" key="8">
    <source>
        <dbReference type="Google" id="ProtNLM"/>
    </source>
</evidence>
<dbReference type="Proteomes" id="UP000182763">
    <property type="component" value="Unassembled WGS sequence"/>
</dbReference>
<gene>
    <name evidence="1" type="ORF">AUK42_05050</name>
    <name evidence="4" type="ORF">CO097_00820</name>
    <name evidence="3" type="ORF">COZ07_10350</name>
    <name evidence="2" type="ORF">COZ58_03790</name>
</gene>
<sequence>MTTQEKVTISLPKDLVNTLREVIPDRKRSKFIADLLKKQFQKQKEQTLIKAYKDAYPEIKTENQEFEGTINDGIS</sequence>